<sequence>MHRRRGSAPAVILQQQLSKYNNWEKNGFHSEDGKKDKDKLKSKKSPKSDISRSSSPMGMFHQMGKLSEEGASKERTSSDPSINNLICGNGNNNNHHHSLSRRPSSPTLITSERKNDKCSGKRLTIRGQDWCSTEITNTTRNNLKKAGSIKDYHIVLLGQGGVGKSALLVRFSTGRFIYEYHPTLEMNYEMLAEIDDEIGDLHILDTANTTEPVYLNEGQGFIVIYSINDRLSFETAKQLVKLIREVKKAKGSSIVLVGNKVDLKYDRVVPRKEGRNFAVECECTFYETSAMNNINVPVIFHDLVKQMRAISKKNGRMNSLKNFFAR</sequence>
<dbReference type="SMART" id="SM00174">
    <property type="entry name" value="RHO"/>
    <property type="match status" value="1"/>
</dbReference>
<proteinExistence type="inferred from homology"/>
<keyword evidence="7" id="KW-1185">Reference proteome</keyword>
<evidence type="ECO:0000313" key="6">
    <source>
        <dbReference type="EMBL" id="CAB4000592.1"/>
    </source>
</evidence>
<dbReference type="PANTHER" id="PTHR45704">
    <property type="entry name" value="RAS-LIKE FAMILY MEMBER 11"/>
    <property type="match status" value="1"/>
</dbReference>
<gene>
    <name evidence="6" type="ORF">PACLA_8A003106</name>
</gene>
<dbReference type="SUPFAM" id="SSF52540">
    <property type="entry name" value="P-loop containing nucleoside triphosphate hydrolases"/>
    <property type="match status" value="1"/>
</dbReference>
<comment type="similarity">
    <text evidence="1">Belongs to the small GTPase superfamily. Ras family.</text>
</comment>
<dbReference type="SMART" id="SM00173">
    <property type="entry name" value="RAS"/>
    <property type="match status" value="1"/>
</dbReference>
<dbReference type="EMBL" id="CACRXK020003875">
    <property type="protein sequence ID" value="CAB4000592.1"/>
    <property type="molecule type" value="Genomic_DNA"/>
</dbReference>
<dbReference type="InterPro" id="IPR001806">
    <property type="entry name" value="Small_GTPase"/>
</dbReference>
<evidence type="ECO:0000313" key="7">
    <source>
        <dbReference type="Proteomes" id="UP001152795"/>
    </source>
</evidence>
<dbReference type="Gene3D" id="3.40.50.300">
    <property type="entry name" value="P-loop containing nucleotide triphosphate hydrolases"/>
    <property type="match status" value="1"/>
</dbReference>
<dbReference type="Pfam" id="PF00071">
    <property type="entry name" value="Ras"/>
    <property type="match status" value="1"/>
</dbReference>
<accession>A0A6S7I296</accession>
<dbReference type="InterPro" id="IPR051065">
    <property type="entry name" value="Ras-related_GTPase"/>
</dbReference>
<protein>
    <recommendedName>
        <fullName evidence="2">small monomeric GTPase</fullName>
        <ecNumber evidence="2">3.6.5.2</ecNumber>
    </recommendedName>
</protein>
<comment type="catalytic activity">
    <reaction evidence="4">
        <text>GTP + H2O = GDP + phosphate + H(+)</text>
        <dbReference type="Rhea" id="RHEA:19669"/>
        <dbReference type="ChEBI" id="CHEBI:15377"/>
        <dbReference type="ChEBI" id="CHEBI:15378"/>
        <dbReference type="ChEBI" id="CHEBI:37565"/>
        <dbReference type="ChEBI" id="CHEBI:43474"/>
        <dbReference type="ChEBI" id="CHEBI:58189"/>
        <dbReference type="EC" id="3.6.5.2"/>
    </reaction>
</comment>
<organism evidence="6 7">
    <name type="scientific">Paramuricea clavata</name>
    <name type="common">Red gorgonian</name>
    <name type="synonym">Violescent sea-whip</name>
    <dbReference type="NCBI Taxonomy" id="317549"/>
    <lineage>
        <taxon>Eukaryota</taxon>
        <taxon>Metazoa</taxon>
        <taxon>Cnidaria</taxon>
        <taxon>Anthozoa</taxon>
        <taxon>Octocorallia</taxon>
        <taxon>Malacalcyonacea</taxon>
        <taxon>Plexauridae</taxon>
        <taxon>Paramuricea</taxon>
    </lineage>
</organism>
<evidence type="ECO:0000256" key="5">
    <source>
        <dbReference type="SAM" id="MobiDB-lite"/>
    </source>
</evidence>
<comment type="caution">
    <text evidence="6">The sequence shown here is derived from an EMBL/GenBank/DDBJ whole genome shotgun (WGS) entry which is preliminary data.</text>
</comment>
<feature type="region of interest" description="Disordered" evidence="5">
    <location>
        <begin position="18"/>
        <end position="118"/>
    </location>
</feature>
<dbReference type="EC" id="3.6.5.2" evidence="2"/>
<name>A0A6S7I296_PARCT</name>
<evidence type="ECO:0000256" key="4">
    <source>
        <dbReference type="ARBA" id="ARBA00048098"/>
    </source>
</evidence>
<evidence type="ECO:0000256" key="1">
    <source>
        <dbReference type="ARBA" id="ARBA00008344"/>
    </source>
</evidence>
<dbReference type="InterPro" id="IPR005225">
    <property type="entry name" value="Small_GTP-bd"/>
</dbReference>
<feature type="compositionally biased region" description="Basic and acidic residues" evidence="5">
    <location>
        <begin position="26"/>
        <end position="39"/>
    </location>
</feature>
<dbReference type="AlphaFoldDB" id="A0A6S7I296"/>
<dbReference type="OrthoDB" id="18798at2759"/>
<dbReference type="GO" id="GO:0003925">
    <property type="term" value="F:G protein activity"/>
    <property type="evidence" value="ECO:0007669"/>
    <property type="project" value="UniProtKB-EC"/>
</dbReference>
<keyword evidence="3" id="KW-0378">Hydrolase</keyword>
<dbReference type="SMART" id="SM00175">
    <property type="entry name" value="RAB"/>
    <property type="match status" value="1"/>
</dbReference>
<dbReference type="PRINTS" id="PR00449">
    <property type="entry name" value="RASTRNSFRMNG"/>
</dbReference>
<dbReference type="PROSITE" id="PS51419">
    <property type="entry name" value="RAB"/>
    <property type="match status" value="1"/>
</dbReference>
<evidence type="ECO:0000256" key="2">
    <source>
        <dbReference type="ARBA" id="ARBA00011984"/>
    </source>
</evidence>
<feature type="compositionally biased region" description="Low complexity" evidence="5">
    <location>
        <begin position="81"/>
        <end position="93"/>
    </location>
</feature>
<dbReference type="InterPro" id="IPR027417">
    <property type="entry name" value="P-loop_NTPase"/>
</dbReference>
<dbReference type="PROSITE" id="PS51421">
    <property type="entry name" value="RAS"/>
    <property type="match status" value="1"/>
</dbReference>
<dbReference type="FunFam" id="3.40.50.300:FF:001447">
    <property type="entry name" value="Ras-related protein Rab-1B"/>
    <property type="match status" value="1"/>
</dbReference>
<feature type="compositionally biased region" description="Basic and acidic residues" evidence="5">
    <location>
        <begin position="66"/>
        <end position="77"/>
    </location>
</feature>
<dbReference type="GO" id="GO:0005525">
    <property type="term" value="F:GTP binding"/>
    <property type="evidence" value="ECO:0007669"/>
    <property type="project" value="InterPro"/>
</dbReference>
<reference evidence="6" key="1">
    <citation type="submission" date="2020-04" db="EMBL/GenBank/DDBJ databases">
        <authorList>
            <person name="Alioto T."/>
            <person name="Alioto T."/>
            <person name="Gomez Garrido J."/>
        </authorList>
    </citation>
    <scope>NUCLEOTIDE SEQUENCE</scope>
    <source>
        <strain evidence="6">A484AB</strain>
    </source>
</reference>
<dbReference type="Proteomes" id="UP001152795">
    <property type="component" value="Unassembled WGS sequence"/>
</dbReference>
<dbReference type="NCBIfam" id="TIGR00231">
    <property type="entry name" value="small_GTP"/>
    <property type="match status" value="1"/>
</dbReference>
<evidence type="ECO:0000256" key="3">
    <source>
        <dbReference type="ARBA" id="ARBA00022801"/>
    </source>
</evidence>